<evidence type="ECO:0000313" key="9">
    <source>
        <dbReference type="Proteomes" id="UP000046680"/>
    </source>
</evidence>
<evidence type="ECO:0000313" key="12">
    <source>
        <dbReference type="Proteomes" id="UP000049023"/>
    </source>
</evidence>
<dbReference type="Proteomes" id="UP000049023">
    <property type="component" value="Unassembled WGS sequence"/>
</dbReference>
<dbReference type="Proteomes" id="UP000048948">
    <property type="component" value="Unassembled WGS sequence"/>
</dbReference>
<proteinExistence type="predicted"/>
<dbReference type="Proteomes" id="UP000039217">
    <property type="component" value="Unassembled WGS sequence"/>
</dbReference>
<evidence type="ECO:0000313" key="3">
    <source>
        <dbReference type="EMBL" id="CKR80038.1"/>
    </source>
</evidence>
<evidence type="ECO:0000313" key="2">
    <source>
        <dbReference type="EMBL" id="CFS09681.1"/>
    </source>
</evidence>
<evidence type="ECO:0000313" key="4">
    <source>
        <dbReference type="EMBL" id="CKT75901.1"/>
    </source>
</evidence>
<accession>A0A655JSU2</accession>
<evidence type="ECO:0000313" key="10">
    <source>
        <dbReference type="Proteomes" id="UP000046947"/>
    </source>
</evidence>
<dbReference type="AlphaFoldDB" id="A0A655JSU2"/>
<name>A0A655JSU2_MYCTX</name>
<evidence type="ECO:0000313" key="1">
    <source>
        <dbReference type="EMBL" id="CFE86043.1"/>
    </source>
</evidence>
<evidence type="ECO:0000313" key="7">
    <source>
        <dbReference type="Proteomes" id="UP000039217"/>
    </source>
</evidence>
<dbReference type="Proteomes" id="UP000044938">
    <property type="component" value="Unassembled WGS sequence"/>
</dbReference>
<protein>
    <submittedName>
        <fullName evidence="6">Uncharacterized protein</fullName>
    </submittedName>
</protein>
<dbReference type="Proteomes" id="UP000046680">
    <property type="component" value="Unassembled WGS sequence"/>
</dbReference>
<dbReference type="EMBL" id="CNFU01000423">
    <property type="protein sequence ID" value="CKR80038.1"/>
    <property type="molecule type" value="Genomic_DNA"/>
</dbReference>
<dbReference type="EMBL" id="CSAJ01001257">
    <property type="protein sequence ID" value="COX79567.1"/>
    <property type="molecule type" value="Genomic_DNA"/>
</dbReference>
<evidence type="ECO:0000313" key="5">
    <source>
        <dbReference type="EMBL" id="CNW48907.1"/>
    </source>
</evidence>
<evidence type="ECO:0000313" key="6">
    <source>
        <dbReference type="EMBL" id="COX79567.1"/>
    </source>
</evidence>
<evidence type="ECO:0000313" key="11">
    <source>
        <dbReference type="Proteomes" id="UP000048948"/>
    </source>
</evidence>
<dbReference type="EMBL" id="CGCX01002271">
    <property type="protein sequence ID" value="CFS09681.1"/>
    <property type="molecule type" value="Genomic_DNA"/>
</dbReference>
<dbReference type="Proteomes" id="UP000046947">
    <property type="component" value="Unassembled WGS sequence"/>
</dbReference>
<dbReference type="EMBL" id="CNGE01001134">
    <property type="protein sequence ID" value="CKT75901.1"/>
    <property type="molecule type" value="Genomic_DNA"/>
</dbReference>
<organism evidence="6 8">
    <name type="scientific">Mycobacterium tuberculosis</name>
    <dbReference type="NCBI Taxonomy" id="1773"/>
    <lineage>
        <taxon>Bacteria</taxon>
        <taxon>Bacillati</taxon>
        <taxon>Actinomycetota</taxon>
        <taxon>Actinomycetes</taxon>
        <taxon>Mycobacteriales</taxon>
        <taxon>Mycobacteriaceae</taxon>
        <taxon>Mycobacterium</taxon>
        <taxon>Mycobacterium tuberculosis complex</taxon>
    </lineage>
</organism>
<dbReference type="EMBL" id="CQQC01002083">
    <property type="protein sequence ID" value="CNW48907.1"/>
    <property type="molecule type" value="Genomic_DNA"/>
</dbReference>
<reference evidence="7 8" key="1">
    <citation type="submission" date="2015-03" db="EMBL/GenBank/DDBJ databases">
        <authorList>
            <consortium name="Pathogen Informatics"/>
        </authorList>
    </citation>
    <scope>NUCLEOTIDE SEQUENCE [LARGE SCALE GENOMIC DNA]</scope>
    <source>
        <strain evidence="4 11">Bir 172</strain>
        <strain evidence="3 12">Bir 187</strain>
        <strain evidence="2 9">C09601061</strain>
        <strain evidence="5 7">D00501624</strain>
        <strain evidence="1 10">H09601792</strain>
        <strain evidence="6 8">M09401471</strain>
    </source>
</reference>
<evidence type="ECO:0000313" key="8">
    <source>
        <dbReference type="Proteomes" id="UP000044938"/>
    </source>
</evidence>
<dbReference type="EMBL" id="CFOH01001473">
    <property type="protein sequence ID" value="CFE86043.1"/>
    <property type="molecule type" value="Genomic_DNA"/>
</dbReference>
<sequence length="131" mass="14535">MLSFGQYPRQRPKHPGIGDLREFGLGHSHQGRVAYRTNRRGPRRIEQHPELPDHLTTAQLGHHFVLCAVAGEDLQAAAAHHVERIGHIARVEQIRACLQLNLLRVRPGKPQSLQQVDFAGSLGGRGHCRGG</sequence>
<gene>
    <name evidence="2" type="ORF">ERS007657_03996</name>
    <name evidence="5" type="ORF">ERS007661_04021</name>
    <name evidence="1" type="ORF">ERS007688_04579</name>
    <name evidence="6" type="ORF">ERS007720_04900</name>
    <name evidence="4" type="ORF">ERS027646_04101</name>
    <name evidence="3" type="ORF">ERS027661_02125</name>
</gene>